<keyword evidence="1" id="KW-0812">Transmembrane</keyword>
<feature type="transmembrane region" description="Helical" evidence="1">
    <location>
        <begin position="116"/>
        <end position="132"/>
    </location>
</feature>
<dbReference type="Pfam" id="PF13208">
    <property type="entry name" value="TerB_N"/>
    <property type="match status" value="1"/>
</dbReference>
<gene>
    <name evidence="3" type="ORF">AAA081_00500</name>
</gene>
<organism evidence="3 4">
    <name type="scientific">Aedoeadaptatus acetigenes</name>
    <dbReference type="NCBI Taxonomy" id="2981723"/>
    <lineage>
        <taxon>Bacteria</taxon>
        <taxon>Bacillati</taxon>
        <taxon>Bacillota</taxon>
        <taxon>Tissierellia</taxon>
        <taxon>Tissierellales</taxon>
        <taxon>Peptoniphilaceae</taxon>
        <taxon>Aedoeadaptatus</taxon>
    </lineage>
</organism>
<name>A0ABV1J3L8_9FIRM</name>
<evidence type="ECO:0000313" key="4">
    <source>
        <dbReference type="Proteomes" id="UP001481872"/>
    </source>
</evidence>
<reference evidence="3 4" key="1">
    <citation type="submission" date="2024-04" db="EMBL/GenBank/DDBJ databases">
        <title>Human intestinal bacterial collection.</title>
        <authorList>
            <person name="Pauvert C."/>
            <person name="Hitch T.C.A."/>
            <person name="Clavel T."/>
        </authorList>
    </citation>
    <scope>NUCLEOTIDE SEQUENCE [LARGE SCALE GENOMIC DNA]</scope>
    <source>
        <strain evidence="3 4">CLA-SR-H026</strain>
    </source>
</reference>
<keyword evidence="4" id="KW-1185">Reference proteome</keyword>
<dbReference type="InterPro" id="IPR025266">
    <property type="entry name" value="TerB_N"/>
</dbReference>
<evidence type="ECO:0000313" key="3">
    <source>
        <dbReference type="EMBL" id="MEQ3352785.1"/>
    </source>
</evidence>
<sequence length="505" mass="58312">MKFGVRKPNLKKSFKARTTGRLKRSVKKALIPGYGKKGMGYIKNPKKAVYNKVYNKTTVDLLKPIKPVTSPKKMKARQPKKTKFHYDATKSEAVKHVLEKEGYSPDQYTTRSPRRWLKFIAIILGLASWGALFGRHPNIFLGVFYGILAYTAYQKSKPRINILTNPKTEAIIPTKSPVIADENVVDRLPTSTPNISYKGNDAIAPTKDNMDARNLRELVPPNIFDLLWFFNGPYKNIERGTQTFDNGFYSFEISFQSEPSAINVHLPIVEGTTDQKIGYYPTYDKLTSVERFTYLKWLQDISQSIDISYVFIFYYGLERFLFTEKIEQAVEMIFELKKYHSENQSFNSYSNDAILIAAMMAERPDWIARLNPRCLSAPLYATIKGAVTKCFSTHEIILFSKKVGWINQRYIKNEPQKFEANLALCLKEKFGTIQFIIQEEQYKEVTDSITIFLANYSLSQESRFSELPDILSHPDIQSSLYSLLQEAHERTKLQLREERKMKTTE</sequence>
<feature type="domain" description="TerB N-terminal" evidence="2">
    <location>
        <begin position="256"/>
        <end position="374"/>
    </location>
</feature>
<comment type="caution">
    <text evidence="3">The sequence shown here is derived from an EMBL/GenBank/DDBJ whole genome shotgun (WGS) entry which is preliminary data.</text>
</comment>
<keyword evidence="1" id="KW-1133">Transmembrane helix</keyword>
<dbReference type="EMBL" id="JBBNPS010000001">
    <property type="protein sequence ID" value="MEQ3352785.1"/>
    <property type="molecule type" value="Genomic_DNA"/>
</dbReference>
<evidence type="ECO:0000256" key="1">
    <source>
        <dbReference type="SAM" id="Phobius"/>
    </source>
</evidence>
<dbReference type="RefSeq" id="WP_349053215.1">
    <property type="nucleotide sequence ID" value="NZ_JBBNPS010000001.1"/>
</dbReference>
<protein>
    <submittedName>
        <fullName evidence="3">TerB N-terminal domain-containing protein</fullName>
    </submittedName>
</protein>
<keyword evidence="1" id="KW-0472">Membrane</keyword>
<proteinExistence type="predicted"/>
<evidence type="ECO:0000259" key="2">
    <source>
        <dbReference type="Pfam" id="PF13208"/>
    </source>
</evidence>
<accession>A0ABV1J3L8</accession>
<dbReference type="Proteomes" id="UP001481872">
    <property type="component" value="Unassembled WGS sequence"/>
</dbReference>